<evidence type="ECO:0008006" key="2">
    <source>
        <dbReference type="Google" id="ProtNLM"/>
    </source>
</evidence>
<dbReference type="AlphaFoldDB" id="A0A0F9UZ20"/>
<dbReference type="InterPro" id="IPR050696">
    <property type="entry name" value="FtsA/MreB"/>
</dbReference>
<accession>A0A0F9UZ20</accession>
<dbReference type="Gene3D" id="3.30.1490.300">
    <property type="match status" value="1"/>
</dbReference>
<evidence type="ECO:0000313" key="1">
    <source>
        <dbReference type="EMBL" id="KKN96994.1"/>
    </source>
</evidence>
<dbReference type="PANTHER" id="PTHR32432:SF3">
    <property type="entry name" value="ETHANOLAMINE UTILIZATION PROTEIN EUTJ"/>
    <property type="match status" value="1"/>
</dbReference>
<protein>
    <recommendedName>
        <fullName evidence="2">SHS2 domain-containing protein</fullName>
    </recommendedName>
</protein>
<reference evidence="1" key="1">
    <citation type="journal article" date="2015" name="Nature">
        <title>Complex archaea that bridge the gap between prokaryotes and eukaryotes.</title>
        <authorList>
            <person name="Spang A."/>
            <person name="Saw J.H."/>
            <person name="Jorgensen S.L."/>
            <person name="Zaremba-Niedzwiedzka K."/>
            <person name="Martijn J."/>
            <person name="Lind A.E."/>
            <person name="van Eijk R."/>
            <person name="Schleper C."/>
            <person name="Guy L."/>
            <person name="Ettema T.J."/>
        </authorList>
    </citation>
    <scope>NUCLEOTIDE SEQUENCE</scope>
</reference>
<name>A0A0F9UZ20_9ZZZZ</name>
<dbReference type="EMBL" id="LAZR01000061">
    <property type="protein sequence ID" value="KKN96994.1"/>
    <property type="molecule type" value="Genomic_DNA"/>
</dbReference>
<organism evidence="1">
    <name type="scientific">marine sediment metagenome</name>
    <dbReference type="NCBI Taxonomy" id="412755"/>
    <lineage>
        <taxon>unclassified sequences</taxon>
        <taxon>metagenomes</taxon>
        <taxon>ecological metagenomes</taxon>
    </lineage>
</organism>
<sequence length="350" mass="37932">MVHLNKTQSPIGISLDEQFIKAAQLSRHGGQWRLDSAVRIPRDRPGAAIEAQEVRGLRDVLARQGFVGRRVVVGLPAQVLLGSLLELPPRSSGAPVEMLARAELARMHDCDPHSIETACWDLPGERQTKDTTHMMALACPHEVAEGLLDAFEQAGLDVEALDSELHATARACGELLSPDGVTAILALGWDAVVLNMMHQGQIVYHRAMAEVSMKHQASALAELLEVEPATIDAVWAQHNNTAPQQRSAEETALLETIAGILETHWEEIVADLEAPFAYIQSEHTGREIERLLLTGFGAATGNVAEFFEDHLHLMTQVVAPMDAVSCSPALGDKARDPSLTVAVGLARFTE</sequence>
<dbReference type="InterPro" id="IPR005883">
    <property type="entry name" value="PilM"/>
</dbReference>
<dbReference type="PANTHER" id="PTHR32432">
    <property type="entry name" value="CELL DIVISION PROTEIN FTSA-RELATED"/>
    <property type="match status" value="1"/>
</dbReference>
<comment type="caution">
    <text evidence="1">The sequence shown here is derived from an EMBL/GenBank/DDBJ whole genome shotgun (WGS) entry which is preliminary data.</text>
</comment>
<gene>
    <name evidence="1" type="ORF">LCGC14_0162450</name>
</gene>
<proteinExistence type="predicted"/>
<dbReference type="Pfam" id="PF11104">
    <property type="entry name" value="PilM_2"/>
    <property type="match status" value="1"/>
</dbReference>
<dbReference type="Gene3D" id="3.30.420.40">
    <property type="match status" value="2"/>
</dbReference>